<name>A0A9W9QS12_PENBR</name>
<gene>
    <name evidence="3" type="ORF">N7452_002599</name>
</gene>
<evidence type="ECO:0000313" key="4">
    <source>
        <dbReference type="Proteomes" id="UP001147695"/>
    </source>
</evidence>
<reference evidence="3" key="1">
    <citation type="submission" date="2022-12" db="EMBL/GenBank/DDBJ databases">
        <authorList>
            <person name="Petersen C."/>
        </authorList>
    </citation>
    <scope>NUCLEOTIDE SEQUENCE</scope>
    <source>
        <strain evidence="3">IBT 35673</strain>
    </source>
</reference>
<dbReference type="InterPro" id="IPR021838">
    <property type="entry name" value="DUF3431"/>
</dbReference>
<evidence type="ECO:0000256" key="1">
    <source>
        <dbReference type="SAM" id="MobiDB-lite"/>
    </source>
</evidence>
<reference evidence="3" key="2">
    <citation type="journal article" date="2023" name="IMA Fungus">
        <title>Comparative genomic study of the Penicillium genus elucidates a diverse pangenome and 15 lateral gene transfer events.</title>
        <authorList>
            <person name="Petersen C."/>
            <person name="Sorensen T."/>
            <person name="Nielsen M.R."/>
            <person name="Sondergaard T.E."/>
            <person name="Sorensen J.L."/>
            <person name="Fitzpatrick D.A."/>
            <person name="Frisvad J.C."/>
            <person name="Nielsen K.L."/>
        </authorList>
    </citation>
    <scope>NUCLEOTIDE SEQUENCE</scope>
    <source>
        <strain evidence="3">IBT 35673</strain>
    </source>
</reference>
<keyword evidence="2" id="KW-0732">Signal</keyword>
<protein>
    <submittedName>
        <fullName evidence="3">Uncharacterized protein</fullName>
    </submittedName>
</protein>
<evidence type="ECO:0000313" key="3">
    <source>
        <dbReference type="EMBL" id="KAJ5344595.1"/>
    </source>
</evidence>
<dbReference type="Proteomes" id="UP001147695">
    <property type="component" value="Unassembled WGS sequence"/>
</dbReference>
<dbReference type="AlphaFoldDB" id="A0A9W9QS12"/>
<organism evidence="3 4">
    <name type="scientific">Penicillium brevicompactum</name>
    <dbReference type="NCBI Taxonomy" id="5074"/>
    <lineage>
        <taxon>Eukaryota</taxon>
        <taxon>Fungi</taxon>
        <taxon>Dikarya</taxon>
        <taxon>Ascomycota</taxon>
        <taxon>Pezizomycotina</taxon>
        <taxon>Eurotiomycetes</taxon>
        <taxon>Eurotiomycetidae</taxon>
        <taxon>Eurotiales</taxon>
        <taxon>Aspergillaceae</taxon>
        <taxon>Penicillium</taxon>
    </lineage>
</organism>
<comment type="caution">
    <text evidence="3">The sequence shown here is derived from an EMBL/GenBank/DDBJ whole genome shotgun (WGS) entry which is preliminary data.</text>
</comment>
<sequence length="398" mass="46112">MRTTLRAAIALALVATVLLVKIHLDSLSQWQDSGDRRTSARDSYVLEDGDAYIELVSSEPTTTTKNPTRRKWIPTARPTPRPMSASAQTKRIPVDVPDAEWSWGDPWYDKLSNSQKLHAQQLGPIQQLKQGNEHKIPPSSSAPPRPKITPKSDRTIILGKMSYEDTNWLEDELPEWQHAVYTVDDPDALLTVGQNKGKESNIYLQYILDNYYKLPEYMVFLHAHQYSTHVEFWEQDNVLTVQRLQLDYLRKTGYLNLRCDWSPGCPDEVQPFRQMAGRTTELAFAGAWIRIFNNTDIPEMVATPCCAQFAVTKEQVLKRPRSDYESYHHWLMTTELDDETSGRVFEYLWHIIFGQDPVFCPAKATCYRNVYDMDYEEPPEDLWDDDFWGNWVDLPNDV</sequence>
<proteinExistence type="predicted"/>
<feature type="region of interest" description="Disordered" evidence="1">
    <location>
        <begin position="131"/>
        <end position="151"/>
    </location>
</feature>
<evidence type="ECO:0000256" key="2">
    <source>
        <dbReference type="SAM" id="SignalP"/>
    </source>
</evidence>
<accession>A0A9W9QS12</accession>
<feature type="signal peptide" evidence="2">
    <location>
        <begin position="1"/>
        <end position="19"/>
    </location>
</feature>
<dbReference type="EMBL" id="JAPZBQ010000002">
    <property type="protein sequence ID" value="KAJ5344595.1"/>
    <property type="molecule type" value="Genomic_DNA"/>
</dbReference>
<dbReference type="Pfam" id="PF11913">
    <property type="entry name" value="DUF3431"/>
    <property type="match status" value="1"/>
</dbReference>
<feature type="region of interest" description="Disordered" evidence="1">
    <location>
        <begin position="60"/>
        <end position="90"/>
    </location>
</feature>
<dbReference type="PANTHER" id="PTHR37490:SF2">
    <property type="match status" value="1"/>
</dbReference>
<feature type="chain" id="PRO_5040872489" evidence="2">
    <location>
        <begin position="20"/>
        <end position="398"/>
    </location>
</feature>
<dbReference type="PANTHER" id="PTHR37490">
    <property type="entry name" value="EXPRESSED PROTEIN"/>
    <property type="match status" value="1"/>
</dbReference>